<dbReference type="InterPro" id="IPR056909">
    <property type="entry name" value="SU10_portal"/>
</dbReference>
<name>A0ABT4KAT3_9HYPH</name>
<comment type="caution">
    <text evidence="1">The sequence shown here is derived from an EMBL/GenBank/DDBJ whole genome shotgun (WGS) entry which is preliminary data.</text>
</comment>
<sequence length="432" mass="48099">MPISRKPRFQHYKREALPGDDKLKGKSKWVSPKVQQHVDWLTGQLIRIFDAPQNVVEFTGVGPEDEAIARQQTQVVNWVLKRKNKHGAYLHPWIQNGLLTGLGVVTAEFETITDESLPRLLKAVPNERLEALLQQEEAGQIIIEERGEAQTQVGPMGITTETRDLKIRTINRRSCFSILSVKPEDFIVSKDARFDPETGGIYAKIQGHRKIVSKSDLIEMGFDKEKVNALPAASDKLDGIALERAKDLAGEQGTGPDDVEVYTIYTKAKLGKDKKARHYRLTIGGNIENKPVLIDYTEVSKYYPYAAFCPFPIADTLFGLGIADRIADDHVLMTRMYRDVLNNLNEHVNPIKIVNQDVTNVEDLLNPHAGKVVRSSDPEGGVKFNAVPFVGADAIPVIDQLSQSLEFSTGTGPTMIGVNAELPTHFGNRRQS</sequence>
<proteinExistence type="predicted"/>
<keyword evidence="2" id="KW-1185">Reference proteome</keyword>
<organism evidence="1 2">
    <name type="scientific">Sinorhizobium psoraleae</name>
    <dbReference type="NCBI Taxonomy" id="520838"/>
    <lineage>
        <taxon>Bacteria</taxon>
        <taxon>Pseudomonadati</taxon>
        <taxon>Pseudomonadota</taxon>
        <taxon>Alphaproteobacteria</taxon>
        <taxon>Hyphomicrobiales</taxon>
        <taxon>Rhizobiaceae</taxon>
        <taxon>Sinorhizobium/Ensifer group</taxon>
        <taxon>Sinorhizobium</taxon>
    </lineage>
</organism>
<accession>A0ABT4KAT3</accession>
<protein>
    <submittedName>
        <fullName evidence="1">Uncharacterized protein</fullName>
    </submittedName>
</protein>
<evidence type="ECO:0000313" key="1">
    <source>
        <dbReference type="EMBL" id="MCZ4089080.1"/>
    </source>
</evidence>
<dbReference type="EMBL" id="JAPVOI010000003">
    <property type="protein sequence ID" value="MCZ4089080.1"/>
    <property type="molecule type" value="Genomic_DNA"/>
</dbReference>
<dbReference type="Proteomes" id="UP001079430">
    <property type="component" value="Unassembled WGS sequence"/>
</dbReference>
<evidence type="ECO:0000313" key="2">
    <source>
        <dbReference type="Proteomes" id="UP001079430"/>
    </source>
</evidence>
<reference evidence="1" key="1">
    <citation type="submission" date="2022-10" db="EMBL/GenBank/DDBJ databases">
        <title>Whole genome sequencing of three plant growth promoting bacteria isolated from Vachellia tortilis subsp. raddiana in Morocco.</title>
        <authorList>
            <person name="Hnini M."/>
            <person name="Zouagui R."/>
            <person name="Zouagui H."/>
            <person name="Chemao Elfihri M.-W."/>
            <person name="Ibrahimi A."/>
            <person name="Sbabou L."/>
            <person name="Aurag J."/>
        </authorList>
    </citation>
    <scope>NUCLEOTIDE SEQUENCE</scope>
    <source>
        <strain evidence="1">LMR678</strain>
    </source>
</reference>
<gene>
    <name evidence="1" type="ORF">O3W52_03080</name>
</gene>
<dbReference type="RefSeq" id="WP_269275407.1">
    <property type="nucleotide sequence ID" value="NZ_JAPVOI010000003.1"/>
</dbReference>
<dbReference type="Pfam" id="PF23899">
    <property type="entry name" value="SU10_portal"/>
    <property type="match status" value="1"/>
</dbReference>